<dbReference type="SMART" id="SM00479">
    <property type="entry name" value="EXOIII"/>
    <property type="match status" value="1"/>
</dbReference>
<organism evidence="9 10">
    <name type="scientific">Georgenia soli</name>
    <dbReference type="NCBI Taxonomy" id="638953"/>
    <lineage>
        <taxon>Bacteria</taxon>
        <taxon>Bacillati</taxon>
        <taxon>Actinomycetota</taxon>
        <taxon>Actinomycetes</taxon>
        <taxon>Micrococcales</taxon>
        <taxon>Bogoriellaceae</taxon>
        <taxon>Georgenia</taxon>
    </lineage>
</organism>
<dbReference type="InterPro" id="IPR013520">
    <property type="entry name" value="Ribonucl_H"/>
</dbReference>
<comment type="similarity">
    <text evidence="7">Belongs to the exonuclease superfamily. TREX family.</text>
</comment>
<dbReference type="GO" id="GO:0006308">
    <property type="term" value="P:DNA catabolic process"/>
    <property type="evidence" value="ECO:0007669"/>
    <property type="project" value="TreeGrafter"/>
</dbReference>
<dbReference type="InterPro" id="IPR040393">
    <property type="entry name" value="TREX1/2"/>
</dbReference>
<comment type="caution">
    <text evidence="9">The sequence shown here is derived from an EMBL/GenBank/DDBJ whole genome shotgun (WGS) entry which is preliminary data.</text>
</comment>
<keyword evidence="10" id="KW-1185">Reference proteome</keyword>
<evidence type="ECO:0000256" key="5">
    <source>
        <dbReference type="ARBA" id="ARBA00022839"/>
    </source>
</evidence>
<feature type="domain" description="Exonuclease" evidence="8">
    <location>
        <begin position="8"/>
        <end position="187"/>
    </location>
</feature>
<keyword evidence="6" id="KW-0460">Magnesium</keyword>
<keyword evidence="5" id="KW-0269">Exonuclease</keyword>
<evidence type="ECO:0000256" key="7">
    <source>
        <dbReference type="ARBA" id="ARBA00025769"/>
    </source>
</evidence>
<dbReference type="SUPFAM" id="SSF53098">
    <property type="entry name" value="Ribonuclease H-like"/>
    <property type="match status" value="1"/>
</dbReference>
<dbReference type="AlphaFoldDB" id="A0A2A9EQL2"/>
<dbReference type="OrthoDB" id="9791657at2"/>
<sequence>MSSWADGPFLGFDTETTGVDVTSDRIVTAALVRRDAGATTVRTWLVDPGVDIPAGVTAIHGITTEHARAHGRGPAEALEEIAAEIATAQAAGVPLVAYNAGFDLALLEHELARHGLAGLEERLPGGVRLVLDPLVLDRHVDGPRKGPRKLVDLCELYEVPTGDLHTAEVDVVATLDLLARMAARHPQLTAATPAQLHATQVRAQEDWARSYNRWRARRGLPWPGADHGWPLPARPGPATRLARRVSWHVNRVLGLPRRLARRRRQREE</sequence>
<dbReference type="InterPro" id="IPR012337">
    <property type="entry name" value="RNaseH-like_sf"/>
</dbReference>
<dbReference type="Proteomes" id="UP000222106">
    <property type="component" value="Unassembled WGS sequence"/>
</dbReference>
<dbReference type="EMBL" id="PDJI01000004">
    <property type="protein sequence ID" value="PFG40499.1"/>
    <property type="molecule type" value="Genomic_DNA"/>
</dbReference>
<evidence type="ECO:0000256" key="4">
    <source>
        <dbReference type="ARBA" id="ARBA00022801"/>
    </source>
</evidence>
<keyword evidence="4" id="KW-0378">Hydrolase</keyword>
<evidence type="ECO:0000313" key="10">
    <source>
        <dbReference type="Proteomes" id="UP000222106"/>
    </source>
</evidence>
<dbReference type="GO" id="GO:0003676">
    <property type="term" value="F:nucleic acid binding"/>
    <property type="evidence" value="ECO:0007669"/>
    <property type="project" value="InterPro"/>
</dbReference>
<dbReference type="Pfam" id="PF00929">
    <property type="entry name" value="RNase_T"/>
    <property type="match status" value="1"/>
</dbReference>
<protein>
    <submittedName>
        <fullName evidence="9">DNA polymerase-3 subunit epsilon</fullName>
    </submittedName>
</protein>
<reference evidence="9 10" key="1">
    <citation type="submission" date="2017-10" db="EMBL/GenBank/DDBJ databases">
        <title>Sequencing the genomes of 1000 actinobacteria strains.</title>
        <authorList>
            <person name="Klenk H.-P."/>
        </authorList>
    </citation>
    <scope>NUCLEOTIDE SEQUENCE [LARGE SCALE GENOMIC DNA]</scope>
    <source>
        <strain evidence="9 10">DSM 21838</strain>
    </source>
</reference>
<dbReference type="Gene3D" id="3.30.420.10">
    <property type="entry name" value="Ribonuclease H-like superfamily/Ribonuclease H"/>
    <property type="match status" value="1"/>
</dbReference>
<dbReference type="NCBIfam" id="NF005927">
    <property type="entry name" value="PRK07942.1"/>
    <property type="match status" value="1"/>
</dbReference>
<evidence type="ECO:0000256" key="3">
    <source>
        <dbReference type="ARBA" id="ARBA00022723"/>
    </source>
</evidence>
<dbReference type="InterPro" id="IPR036397">
    <property type="entry name" value="RNaseH_sf"/>
</dbReference>
<evidence type="ECO:0000259" key="8">
    <source>
        <dbReference type="SMART" id="SM00479"/>
    </source>
</evidence>
<name>A0A2A9EQL2_9MICO</name>
<dbReference type="GO" id="GO:0008296">
    <property type="term" value="F:3'-5'-DNA exonuclease activity"/>
    <property type="evidence" value="ECO:0007669"/>
    <property type="project" value="TreeGrafter"/>
</dbReference>
<dbReference type="GO" id="GO:0005737">
    <property type="term" value="C:cytoplasm"/>
    <property type="evidence" value="ECO:0007669"/>
    <property type="project" value="TreeGrafter"/>
</dbReference>
<evidence type="ECO:0000256" key="6">
    <source>
        <dbReference type="ARBA" id="ARBA00022842"/>
    </source>
</evidence>
<evidence type="ECO:0000256" key="1">
    <source>
        <dbReference type="ARBA" id="ARBA00001946"/>
    </source>
</evidence>
<dbReference type="GO" id="GO:0046872">
    <property type="term" value="F:metal ion binding"/>
    <property type="evidence" value="ECO:0007669"/>
    <property type="project" value="UniProtKB-KW"/>
</dbReference>
<evidence type="ECO:0000313" key="9">
    <source>
        <dbReference type="EMBL" id="PFG40499.1"/>
    </source>
</evidence>
<proteinExistence type="inferred from homology"/>
<accession>A0A2A9EQL2</accession>
<dbReference type="CDD" id="cd06127">
    <property type="entry name" value="DEDDh"/>
    <property type="match status" value="1"/>
</dbReference>
<gene>
    <name evidence="9" type="ORF">ATJ97_3029</name>
</gene>
<keyword evidence="2" id="KW-0540">Nuclease</keyword>
<comment type="cofactor">
    <cofactor evidence="1">
        <name>Mg(2+)</name>
        <dbReference type="ChEBI" id="CHEBI:18420"/>
    </cofactor>
</comment>
<dbReference type="PANTHER" id="PTHR13058:SF19">
    <property type="entry name" value="LD40940P"/>
    <property type="match status" value="1"/>
</dbReference>
<dbReference type="PANTHER" id="PTHR13058">
    <property type="entry name" value="THREE PRIME REPAIR EXONUCLEASE 1, 2"/>
    <property type="match status" value="1"/>
</dbReference>
<keyword evidence="3" id="KW-0479">Metal-binding</keyword>
<dbReference type="RefSeq" id="WP_098484401.1">
    <property type="nucleotide sequence ID" value="NZ_PDJI01000004.1"/>
</dbReference>
<evidence type="ECO:0000256" key="2">
    <source>
        <dbReference type="ARBA" id="ARBA00022722"/>
    </source>
</evidence>